<evidence type="ECO:0000313" key="1">
    <source>
        <dbReference type="EMBL" id="JAE09745.1"/>
    </source>
</evidence>
<protein>
    <submittedName>
        <fullName evidence="1">Uncharacterized protein</fullName>
    </submittedName>
</protein>
<dbReference type="AlphaFoldDB" id="A0A0A9F9P0"/>
<organism evidence="1">
    <name type="scientific">Arundo donax</name>
    <name type="common">Giant reed</name>
    <name type="synonym">Donax arundinaceus</name>
    <dbReference type="NCBI Taxonomy" id="35708"/>
    <lineage>
        <taxon>Eukaryota</taxon>
        <taxon>Viridiplantae</taxon>
        <taxon>Streptophyta</taxon>
        <taxon>Embryophyta</taxon>
        <taxon>Tracheophyta</taxon>
        <taxon>Spermatophyta</taxon>
        <taxon>Magnoliopsida</taxon>
        <taxon>Liliopsida</taxon>
        <taxon>Poales</taxon>
        <taxon>Poaceae</taxon>
        <taxon>PACMAD clade</taxon>
        <taxon>Arundinoideae</taxon>
        <taxon>Arundineae</taxon>
        <taxon>Arundo</taxon>
    </lineage>
</organism>
<name>A0A0A9F9P0_ARUDO</name>
<reference evidence="1" key="2">
    <citation type="journal article" date="2015" name="Data Brief">
        <title>Shoot transcriptome of the giant reed, Arundo donax.</title>
        <authorList>
            <person name="Barrero R.A."/>
            <person name="Guerrero F.D."/>
            <person name="Moolhuijzen P."/>
            <person name="Goolsby J.A."/>
            <person name="Tidwell J."/>
            <person name="Bellgard S.E."/>
            <person name="Bellgard M.I."/>
        </authorList>
    </citation>
    <scope>NUCLEOTIDE SEQUENCE</scope>
    <source>
        <tissue evidence="1">Shoot tissue taken approximately 20 cm above the soil surface</tissue>
    </source>
</reference>
<accession>A0A0A9F9P0</accession>
<proteinExistence type="predicted"/>
<dbReference type="EMBL" id="GBRH01188151">
    <property type="protein sequence ID" value="JAE09745.1"/>
    <property type="molecule type" value="Transcribed_RNA"/>
</dbReference>
<sequence>MEEFFLCRLSSFSYASCYRLFQPLCLSTLFSFLIQPCFKCSVTSFVLKYLLSFVGHTWYMPNTQ</sequence>
<reference evidence="1" key="1">
    <citation type="submission" date="2014-09" db="EMBL/GenBank/DDBJ databases">
        <authorList>
            <person name="Magalhaes I.L.F."/>
            <person name="Oliveira U."/>
            <person name="Santos F.R."/>
            <person name="Vidigal T.H.D.A."/>
            <person name="Brescovit A.D."/>
            <person name="Santos A.J."/>
        </authorList>
    </citation>
    <scope>NUCLEOTIDE SEQUENCE</scope>
    <source>
        <tissue evidence="1">Shoot tissue taken approximately 20 cm above the soil surface</tissue>
    </source>
</reference>